<dbReference type="EMBL" id="KQ475382">
    <property type="protein sequence ID" value="RCU61437.1"/>
    <property type="molecule type" value="Genomic_DNA"/>
</dbReference>
<dbReference type="FunCoup" id="A0A368PF20">
    <property type="interactions" value="13"/>
</dbReference>
<dbReference type="STRING" id="4555.A0A368PF20"/>
<reference evidence="3" key="1">
    <citation type="journal article" date="2012" name="Nat. Biotechnol.">
        <title>Reference genome sequence of the model plant Setaria.</title>
        <authorList>
            <person name="Bennetzen J.L."/>
            <person name="Schmutz J."/>
            <person name="Wang H."/>
            <person name="Percifield R."/>
            <person name="Hawkins J."/>
            <person name="Pontaroli A.C."/>
            <person name="Estep M."/>
            <person name="Feng L."/>
            <person name="Vaughn J.N."/>
            <person name="Grimwood J."/>
            <person name="Jenkins J."/>
            <person name="Barry K."/>
            <person name="Lindquist E."/>
            <person name="Hellsten U."/>
            <person name="Deshpande S."/>
            <person name="Wang X."/>
            <person name="Wu X."/>
            <person name="Mitros T."/>
            <person name="Triplett J."/>
            <person name="Yang X."/>
            <person name="Ye C.Y."/>
            <person name="Mauro-Herrera M."/>
            <person name="Wang L."/>
            <person name="Li P."/>
            <person name="Sharma M."/>
            <person name="Sharma R."/>
            <person name="Ronald P.C."/>
            <person name="Panaud O."/>
            <person name="Kellogg E.A."/>
            <person name="Brutnell T.P."/>
            <person name="Doust A.N."/>
            <person name="Tuskan G.A."/>
            <person name="Rokhsar D."/>
            <person name="Devos K.M."/>
        </authorList>
    </citation>
    <scope>NUCLEOTIDE SEQUENCE [LARGE SCALE GENOMIC DNA]</scope>
    <source>
        <strain evidence="3">Yugu1</strain>
    </source>
</reference>
<dbReference type="InterPro" id="IPR025315">
    <property type="entry name" value="DUF4220"/>
</dbReference>
<sequence>MGFNPPVPQQDSSWEIRVAVLLSLLLQVLLIFLGPARKRSSAPLASFAVWSCYLLADWVADLALGLLLNSMGNIGGSSSSSFGNDDSGCSSSPIIFAFWTPFLLLHLGGPDTITAYSVEDNELWNRHLVGLLFELFSAAVIILCSLHGNPLIPATFLILLAGVVKYGERTYSLYSSSVQSLRGSMLGPPDAGPNYAKFMMEVDSKRKAGLVVDVAIAYSEQEAYRLAMTREWHAGILAVKSVEVQAYDFFLNFRPLFIDIILSSKQRRLSQAFFLQRTDLTPSEAFDVIEVELNFIYDMVYTKAPVAHTAHGWVLRCVCSGCLAAALAIFVLLDKRRHNISRVDTGITYALLLGGLALDAVALLMLLFSNRVTVFLEQSQRLRWLVRLTRAAKRSRRTRRWSGKTSQLNLIGYCLGKPEHNSRRGRCRWWLKVADKVGLEEIVDDLIFIKRVPLMKEGSSSLLDFIFESLKGAAMNLQEKKEKKEGIMEVCGRRGKDVIERLKWEIKEALKTHYEEQMKKAVEDKDERLVLEEQIKDIKGALKNDDEKLNLLRESVEKKDFDDASEPAARMEATVQTLSEYMLYLLIKQPDMLSATAGIGLRPYRDTCAELQRFFGSMDAWIENHHNAREMLLQVNTSEKPSTVKGYRSKSVLFDAVILAQTLMALNNDVGLMWKVVLGVWLEMLTFAAGKCRGSTHVRKLNHGGELITLVWLLMQHMGLSDMYEIQEGDPSVKLNVRY</sequence>
<keyword evidence="1" id="KW-1133">Transmembrane helix</keyword>
<feature type="transmembrane region" description="Helical" evidence="1">
    <location>
        <begin position="90"/>
        <end position="107"/>
    </location>
</feature>
<dbReference type="InterPro" id="IPR007658">
    <property type="entry name" value="DUF594"/>
</dbReference>
<dbReference type="Pfam" id="PF13968">
    <property type="entry name" value="DUF4220"/>
    <property type="match status" value="1"/>
</dbReference>
<feature type="transmembrane region" description="Helical" evidence="1">
    <location>
        <begin position="313"/>
        <end position="333"/>
    </location>
</feature>
<dbReference type="Pfam" id="PF04578">
    <property type="entry name" value="DUF594"/>
    <property type="match status" value="1"/>
</dbReference>
<protein>
    <recommendedName>
        <fullName evidence="2">DUF4220 domain-containing protein</fullName>
    </recommendedName>
</protein>
<dbReference type="PANTHER" id="PTHR31325">
    <property type="entry name" value="OS01G0798800 PROTEIN-RELATED"/>
    <property type="match status" value="1"/>
</dbReference>
<dbReference type="OrthoDB" id="769871at2759"/>
<accession>A0A368PF20</accession>
<feature type="transmembrane region" description="Helical" evidence="1">
    <location>
        <begin position="47"/>
        <end position="70"/>
    </location>
</feature>
<dbReference type="AlphaFoldDB" id="A0A368PF20"/>
<dbReference type="InParanoid" id="A0A368PF20"/>
<evidence type="ECO:0000256" key="1">
    <source>
        <dbReference type="SAM" id="Phobius"/>
    </source>
</evidence>
<feature type="domain" description="DUF4220" evidence="2">
    <location>
        <begin position="50"/>
        <end position="412"/>
    </location>
</feature>
<feature type="transmembrane region" description="Helical" evidence="1">
    <location>
        <begin position="345"/>
        <end position="368"/>
    </location>
</feature>
<evidence type="ECO:0000259" key="2">
    <source>
        <dbReference type="Pfam" id="PF13968"/>
    </source>
</evidence>
<organism evidence="3">
    <name type="scientific">Setaria italica</name>
    <name type="common">Foxtail millet</name>
    <name type="synonym">Panicum italicum</name>
    <dbReference type="NCBI Taxonomy" id="4555"/>
    <lineage>
        <taxon>Eukaryota</taxon>
        <taxon>Viridiplantae</taxon>
        <taxon>Streptophyta</taxon>
        <taxon>Embryophyta</taxon>
        <taxon>Tracheophyta</taxon>
        <taxon>Spermatophyta</taxon>
        <taxon>Magnoliopsida</taxon>
        <taxon>Liliopsida</taxon>
        <taxon>Poales</taxon>
        <taxon>Poaceae</taxon>
        <taxon>PACMAD clade</taxon>
        <taxon>Panicoideae</taxon>
        <taxon>Panicodae</taxon>
        <taxon>Paniceae</taxon>
        <taxon>Cenchrinae</taxon>
        <taxon>Setaria</taxon>
    </lineage>
</organism>
<keyword evidence="1" id="KW-0812">Transmembrane</keyword>
<feature type="transmembrane region" description="Helical" evidence="1">
    <location>
        <begin position="16"/>
        <end position="35"/>
    </location>
</feature>
<keyword evidence="1" id="KW-0472">Membrane</keyword>
<gene>
    <name evidence="3" type="ORF">SETIT_J001900v2</name>
</gene>
<evidence type="ECO:0000313" key="3">
    <source>
        <dbReference type="EMBL" id="RCU61437.1"/>
    </source>
</evidence>
<proteinExistence type="predicted"/>
<name>A0A368PF20_SETIT</name>
<reference evidence="3" key="2">
    <citation type="submission" date="2015-07" db="EMBL/GenBank/DDBJ databases">
        <authorList>
            <person name="Noorani M."/>
        </authorList>
    </citation>
    <scope>NUCLEOTIDE SEQUENCE</scope>
    <source>
        <strain evidence="3">Yugu1</strain>
    </source>
</reference>
<feature type="transmembrane region" description="Helical" evidence="1">
    <location>
        <begin position="128"/>
        <end position="148"/>
    </location>
</feature>